<sequence length="152" mass="16519">MYPTSSKEALFDFCTCFAADRISRIQRAINDLQESLNAETKSSAGDKHETGRAMVQLEREKLGKQLAEAEKMKHILTKVPLGKTSGGIGLGSWVKTSKNNYFLAISAGEFKASDGTTYCISTATPIGRLLLGKLKGDEIAFNGTSIKILEIQ</sequence>
<accession>A0A967ARG8</accession>
<proteinExistence type="predicted"/>
<name>A0A967ARG8_9FLAO</name>
<dbReference type="EMBL" id="VIKU02000001">
    <property type="protein sequence ID" value="NHF59024.1"/>
    <property type="molecule type" value="Genomic_DNA"/>
</dbReference>
<keyword evidence="3" id="KW-1185">Reference proteome</keyword>
<comment type="caution">
    <text evidence="2">The sequence shown here is derived from an EMBL/GenBank/DDBJ whole genome shotgun (WGS) entry which is preliminary data.</text>
</comment>
<protein>
    <submittedName>
        <fullName evidence="2">3-oxoacyl-ACP synthase</fullName>
    </submittedName>
</protein>
<dbReference type="RefSeq" id="WP_152573480.1">
    <property type="nucleotide sequence ID" value="NZ_VIKU02000001.1"/>
</dbReference>
<keyword evidence="1" id="KW-0175">Coiled coil</keyword>
<reference evidence="2" key="1">
    <citation type="submission" date="2019-07" db="EMBL/GenBank/DDBJ databases">
        <authorList>
            <person name="De-Chao Zhang Q."/>
        </authorList>
    </citation>
    <scope>NUCLEOTIDE SEQUENCE</scope>
    <source>
        <strain evidence="2">TP-CH-4</strain>
    </source>
</reference>
<gene>
    <name evidence="2" type="ORF">FK220_006715</name>
</gene>
<organism evidence="2 3">
    <name type="scientific">Pelagihabitans pacificus</name>
    <dbReference type="NCBI Taxonomy" id="2696054"/>
    <lineage>
        <taxon>Bacteria</taxon>
        <taxon>Pseudomonadati</taxon>
        <taxon>Bacteroidota</taxon>
        <taxon>Flavobacteriia</taxon>
        <taxon>Flavobacteriales</taxon>
        <taxon>Flavobacteriaceae</taxon>
        <taxon>Pelagihabitans</taxon>
    </lineage>
</organism>
<evidence type="ECO:0000256" key="1">
    <source>
        <dbReference type="SAM" id="Coils"/>
    </source>
</evidence>
<reference evidence="2" key="2">
    <citation type="submission" date="2020-03" db="EMBL/GenBank/DDBJ databases">
        <title>Flavobacteriaceae bacterium strain TP-CH-4, a member of the family Flavobacteriaceae isolated from a deep-sea seamount.</title>
        <authorList>
            <person name="Zhang D.-C."/>
        </authorList>
    </citation>
    <scope>NUCLEOTIDE SEQUENCE</scope>
    <source>
        <strain evidence="2">TP-CH-4</strain>
    </source>
</reference>
<dbReference type="AlphaFoldDB" id="A0A967ARG8"/>
<evidence type="ECO:0000313" key="3">
    <source>
        <dbReference type="Proteomes" id="UP000707206"/>
    </source>
</evidence>
<evidence type="ECO:0000313" key="2">
    <source>
        <dbReference type="EMBL" id="NHF59024.1"/>
    </source>
</evidence>
<feature type="coiled-coil region" evidence="1">
    <location>
        <begin position="22"/>
        <end position="72"/>
    </location>
</feature>
<dbReference type="Proteomes" id="UP000707206">
    <property type="component" value="Unassembled WGS sequence"/>
</dbReference>